<evidence type="ECO:0000313" key="2">
    <source>
        <dbReference type="EMBL" id="CAA2976459.1"/>
    </source>
</evidence>
<name>A0A8S0RB42_OLEEU</name>
<feature type="region of interest" description="Disordered" evidence="1">
    <location>
        <begin position="62"/>
        <end position="102"/>
    </location>
</feature>
<dbReference type="EMBL" id="CACTIH010002441">
    <property type="protein sequence ID" value="CAA2976459.1"/>
    <property type="molecule type" value="Genomic_DNA"/>
</dbReference>
<evidence type="ECO:0000313" key="3">
    <source>
        <dbReference type="Proteomes" id="UP000594638"/>
    </source>
</evidence>
<protein>
    <submittedName>
        <fullName evidence="2">Uncharacterized protein</fullName>
    </submittedName>
</protein>
<dbReference type="OrthoDB" id="10553968at2759"/>
<comment type="caution">
    <text evidence="2">The sequence shown here is derived from an EMBL/GenBank/DDBJ whole genome shotgun (WGS) entry which is preliminary data.</text>
</comment>
<evidence type="ECO:0000256" key="1">
    <source>
        <dbReference type="SAM" id="MobiDB-lite"/>
    </source>
</evidence>
<keyword evidence="3" id="KW-1185">Reference proteome</keyword>
<organism evidence="2 3">
    <name type="scientific">Olea europaea subsp. europaea</name>
    <dbReference type="NCBI Taxonomy" id="158383"/>
    <lineage>
        <taxon>Eukaryota</taxon>
        <taxon>Viridiplantae</taxon>
        <taxon>Streptophyta</taxon>
        <taxon>Embryophyta</taxon>
        <taxon>Tracheophyta</taxon>
        <taxon>Spermatophyta</taxon>
        <taxon>Magnoliopsida</taxon>
        <taxon>eudicotyledons</taxon>
        <taxon>Gunneridae</taxon>
        <taxon>Pentapetalae</taxon>
        <taxon>asterids</taxon>
        <taxon>lamiids</taxon>
        <taxon>Lamiales</taxon>
        <taxon>Oleaceae</taxon>
        <taxon>Oleeae</taxon>
        <taxon>Olea</taxon>
    </lineage>
</organism>
<accession>A0A8S0RB42</accession>
<reference evidence="2 3" key="1">
    <citation type="submission" date="2019-12" db="EMBL/GenBank/DDBJ databases">
        <authorList>
            <person name="Alioto T."/>
            <person name="Alioto T."/>
            <person name="Gomez Garrido J."/>
        </authorList>
    </citation>
    <scope>NUCLEOTIDE SEQUENCE [LARGE SCALE GENOMIC DNA]</scope>
</reference>
<gene>
    <name evidence="2" type="ORF">OLEA9_A116597</name>
</gene>
<dbReference type="Proteomes" id="UP000594638">
    <property type="component" value="Unassembled WGS sequence"/>
</dbReference>
<sequence length="153" mass="17523">MKITSEKINTPTLEIPLPKATINPLMKLDLSHNPTFRSKPPHRIIKASGTGVRLRKEVGFSYGKRNSRPETPSVRWKFDEDKDNDASTKEEKSSAEVRRRSSRRVRVNVSARKLVAGLWRLQVPEFEANGGQRLGFQVSSIQILKRYFSELFT</sequence>
<dbReference type="Gramene" id="OE9A116597T1">
    <property type="protein sequence ID" value="OE9A116597C1"/>
    <property type="gene ID" value="OE9A116597"/>
</dbReference>
<feature type="compositionally biased region" description="Basic and acidic residues" evidence="1">
    <location>
        <begin position="76"/>
        <end position="99"/>
    </location>
</feature>
<proteinExistence type="predicted"/>
<dbReference type="AlphaFoldDB" id="A0A8S0RB42"/>